<evidence type="ECO:0000313" key="3">
    <source>
        <dbReference type="EMBL" id="MCG2622669.1"/>
    </source>
</evidence>
<proteinExistence type="predicted"/>
<keyword evidence="4" id="KW-1185">Reference proteome</keyword>
<dbReference type="InterPro" id="IPR050266">
    <property type="entry name" value="AB_hydrolase_sf"/>
</dbReference>
<dbReference type="EMBL" id="JAKLTQ010000008">
    <property type="protein sequence ID" value="MCG2622669.1"/>
    <property type="molecule type" value="Genomic_DNA"/>
</dbReference>
<reference evidence="3" key="1">
    <citation type="submission" date="2022-01" db="EMBL/GenBank/DDBJ databases">
        <authorList>
            <person name="Jo J.-H."/>
            <person name="Im W.-T."/>
        </authorList>
    </citation>
    <scope>NUCLEOTIDE SEQUENCE</scope>
    <source>
        <strain evidence="3">I2-34</strain>
    </source>
</reference>
<dbReference type="GO" id="GO:0016787">
    <property type="term" value="F:hydrolase activity"/>
    <property type="evidence" value="ECO:0007669"/>
    <property type="project" value="UniProtKB-KW"/>
</dbReference>
<evidence type="ECO:0000313" key="4">
    <source>
        <dbReference type="Proteomes" id="UP001165368"/>
    </source>
</evidence>
<feature type="domain" description="AB hydrolase-1" evidence="2">
    <location>
        <begin position="44"/>
        <end position="297"/>
    </location>
</feature>
<dbReference type="Proteomes" id="UP001165368">
    <property type="component" value="Unassembled WGS sequence"/>
</dbReference>
<gene>
    <name evidence="3" type="ORF">LVY72_12215</name>
</gene>
<name>A0ABS9L7N0_9MICC</name>
<dbReference type="InterPro" id="IPR000073">
    <property type="entry name" value="AB_hydrolase_1"/>
</dbReference>
<sequence>MEQPVNPWQRRDYRAIDVPVRGGLLRTGVWGPGSGPQGQAVPTILAIHGVTASHLAWGLLADELPGVRIVAPDLRGRGRSNRLPGPFGMASHADDLAAVLAAGDVGAGGGPVVVAGHSMGAFAALVFAHRHPALVRRLVLVDGGLPLQVPAGLSADEVVAAVLGPAAERLSRVFPSRRDYRLFWREHPAFERNWNPLVEAYVDYDLDGQGQRLQPSTSYQAVAEDTADLNGGAVLLAALAGLSVPAVLLRSPRGLLDEPQGLYQPEYVRQWTDRTALLSARDVPGTNHYSIVMDHPGVQAVAGAVREALEPQLSQPAGC</sequence>
<evidence type="ECO:0000256" key="1">
    <source>
        <dbReference type="ARBA" id="ARBA00022801"/>
    </source>
</evidence>
<dbReference type="PANTHER" id="PTHR43798:SF31">
    <property type="entry name" value="AB HYDROLASE SUPERFAMILY PROTEIN YCLE"/>
    <property type="match status" value="1"/>
</dbReference>
<evidence type="ECO:0000259" key="2">
    <source>
        <dbReference type="Pfam" id="PF12697"/>
    </source>
</evidence>
<protein>
    <submittedName>
        <fullName evidence="3">Alpha/beta hydrolase</fullName>
    </submittedName>
</protein>
<organism evidence="3 4">
    <name type="scientific">Arthrobacter hankyongi</name>
    <dbReference type="NCBI Taxonomy" id="2904801"/>
    <lineage>
        <taxon>Bacteria</taxon>
        <taxon>Bacillati</taxon>
        <taxon>Actinomycetota</taxon>
        <taxon>Actinomycetes</taxon>
        <taxon>Micrococcales</taxon>
        <taxon>Micrococcaceae</taxon>
        <taxon>Arthrobacter</taxon>
    </lineage>
</organism>
<comment type="caution">
    <text evidence="3">The sequence shown here is derived from an EMBL/GenBank/DDBJ whole genome shotgun (WGS) entry which is preliminary data.</text>
</comment>
<keyword evidence="1 3" id="KW-0378">Hydrolase</keyword>
<accession>A0ABS9L7N0</accession>
<dbReference type="InterPro" id="IPR029058">
    <property type="entry name" value="AB_hydrolase_fold"/>
</dbReference>
<dbReference type="Gene3D" id="3.40.50.1820">
    <property type="entry name" value="alpha/beta hydrolase"/>
    <property type="match status" value="1"/>
</dbReference>
<dbReference type="RefSeq" id="WP_237821204.1">
    <property type="nucleotide sequence ID" value="NZ_JAKLTQ010000008.1"/>
</dbReference>
<dbReference type="SUPFAM" id="SSF53474">
    <property type="entry name" value="alpha/beta-Hydrolases"/>
    <property type="match status" value="1"/>
</dbReference>
<dbReference type="PANTHER" id="PTHR43798">
    <property type="entry name" value="MONOACYLGLYCEROL LIPASE"/>
    <property type="match status" value="1"/>
</dbReference>
<dbReference type="Pfam" id="PF12697">
    <property type="entry name" value="Abhydrolase_6"/>
    <property type="match status" value="1"/>
</dbReference>
<dbReference type="PRINTS" id="PR00111">
    <property type="entry name" value="ABHYDROLASE"/>
</dbReference>